<keyword evidence="2" id="KW-0732">Signal</keyword>
<dbReference type="OrthoDB" id="8186685at2759"/>
<feature type="region of interest" description="Disordered" evidence="1">
    <location>
        <begin position="46"/>
        <end position="67"/>
    </location>
</feature>
<dbReference type="InterPro" id="IPR033778">
    <property type="entry name" value="CPCFC"/>
</dbReference>
<evidence type="ECO:0000256" key="2">
    <source>
        <dbReference type="SAM" id="SignalP"/>
    </source>
</evidence>
<feature type="compositionally biased region" description="Low complexity" evidence="1">
    <location>
        <begin position="123"/>
        <end position="157"/>
    </location>
</feature>
<dbReference type="EMBL" id="OA884219">
    <property type="protein sequence ID" value="CAD7280453.1"/>
    <property type="molecule type" value="Genomic_DNA"/>
</dbReference>
<accession>A0A7R9GGU8</accession>
<feature type="domain" description="Cuticle protein CPCFC" evidence="3">
    <location>
        <begin position="26"/>
        <end position="42"/>
    </location>
</feature>
<keyword evidence="5" id="KW-1185">Reference proteome</keyword>
<feature type="compositionally biased region" description="Polar residues" evidence="1">
    <location>
        <begin position="158"/>
        <end position="167"/>
    </location>
</feature>
<dbReference type="Pfam" id="PF17223">
    <property type="entry name" value="CPCFC"/>
    <property type="match status" value="2"/>
</dbReference>
<name>A0A7R9GGU8_9CRUS</name>
<evidence type="ECO:0000313" key="4">
    <source>
        <dbReference type="EMBL" id="CAD7280453.1"/>
    </source>
</evidence>
<evidence type="ECO:0000256" key="1">
    <source>
        <dbReference type="SAM" id="MobiDB-lite"/>
    </source>
</evidence>
<feature type="region of interest" description="Disordered" evidence="1">
    <location>
        <begin position="123"/>
        <end position="168"/>
    </location>
</feature>
<feature type="chain" id="PRO_5036210846" description="Cuticle protein CPCFC domain-containing protein" evidence="2">
    <location>
        <begin position="24"/>
        <end position="262"/>
    </location>
</feature>
<feature type="compositionally biased region" description="Polar residues" evidence="1">
    <location>
        <begin position="50"/>
        <end position="67"/>
    </location>
</feature>
<feature type="region of interest" description="Disordered" evidence="1">
    <location>
        <begin position="219"/>
        <end position="262"/>
    </location>
</feature>
<evidence type="ECO:0000259" key="3">
    <source>
        <dbReference type="Pfam" id="PF17223"/>
    </source>
</evidence>
<sequence length="262" mass="28457">MASLFQYSFVIICCAVIAQGSSGDRFPVGVDPAACPNYPFCDVNTDPRGHQQSPHGYSGPIVQNQHPQQYNPASRLAAAYGPSSNAISRPAHLPQQQYIPAPQPAPYNPHQQQYNPAYLQPQQPAYQAQPQPQHHSQAPPRYQHVPAPAPHHQPAYHTNSIHPQSRSIEPAFPKAPVQHYNQPQQVPSSGHGDLGGAKYPAGVDPASCPNFPYCHNGGSDGNHQVATRNAPQYHQRQQQQQPAHAAGGYPGGAHPHGSFLRH</sequence>
<feature type="signal peptide" evidence="2">
    <location>
        <begin position="1"/>
        <end position="23"/>
    </location>
</feature>
<feature type="compositionally biased region" description="Low complexity" evidence="1">
    <location>
        <begin position="230"/>
        <end position="262"/>
    </location>
</feature>
<dbReference type="GO" id="GO:0042302">
    <property type="term" value="F:structural constituent of cuticle"/>
    <property type="evidence" value="ECO:0007669"/>
    <property type="project" value="InterPro"/>
</dbReference>
<evidence type="ECO:0000313" key="5">
    <source>
        <dbReference type="Proteomes" id="UP000678499"/>
    </source>
</evidence>
<protein>
    <recommendedName>
        <fullName evidence="3">Cuticle protein CPCFC domain-containing protein</fullName>
    </recommendedName>
</protein>
<proteinExistence type="predicted"/>
<dbReference type="EMBL" id="CAJPEX010002182">
    <property type="protein sequence ID" value="CAG0920605.1"/>
    <property type="molecule type" value="Genomic_DNA"/>
</dbReference>
<organism evidence="4">
    <name type="scientific">Notodromas monacha</name>
    <dbReference type="NCBI Taxonomy" id="399045"/>
    <lineage>
        <taxon>Eukaryota</taxon>
        <taxon>Metazoa</taxon>
        <taxon>Ecdysozoa</taxon>
        <taxon>Arthropoda</taxon>
        <taxon>Crustacea</taxon>
        <taxon>Oligostraca</taxon>
        <taxon>Ostracoda</taxon>
        <taxon>Podocopa</taxon>
        <taxon>Podocopida</taxon>
        <taxon>Cypridocopina</taxon>
        <taxon>Cypridoidea</taxon>
        <taxon>Cyprididae</taxon>
        <taxon>Notodromas</taxon>
    </lineage>
</organism>
<gene>
    <name evidence="4" type="ORF">NMOB1V02_LOCUS8113</name>
</gene>
<dbReference type="AlphaFoldDB" id="A0A7R9GGU8"/>
<reference evidence="4" key="1">
    <citation type="submission" date="2020-11" db="EMBL/GenBank/DDBJ databases">
        <authorList>
            <person name="Tran Van P."/>
        </authorList>
    </citation>
    <scope>NUCLEOTIDE SEQUENCE</scope>
</reference>
<dbReference type="Proteomes" id="UP000678499">
    <property type="component" value="Unassembled WGS sequence"/>
</dbReference>
<feature type="domain" description="Cuticle protein CPCFC" evidence="3">
    <location>
        <begin position="199"/>
        <end position="215"/>
    </location>
</feature>